<keyword evidence="2" id="KW-0560">Oxidoreductase</keyword>
<dbReference type="GO" id="GO:0016491">
    <property type="term" value="F:oxidoreductase activity"/>
    <property type="evidence" value="ECO:0007669"/>
    <property type="project" value="UniProtKB-KW"/>
</dbReference>
<dbReference type="Proteomes" id="UP000317178">
    <property type="component" value="Chromosome"/>
</dbReference>
<dbReference type="PRINTS" id="PR00420">
    <property type="entry name" value="RNGMNOXGNASE"/>
</dbReference>
<dbReference type="InterPro" id="IPR002938">
    <property type="entry name" value="FAD-bd"/>
</dbReference>
<accession>A0A518CH98</accession>
<dbReference type="Gene3D" id="3.50.50.60">
    <property type="entry name" value="FAD/NAD(P)-binding domain"/>
    <property type="match status" value="1"/>
</dbReference>
<dbReference type="SUPFAM" id="SSF51905">
    <property type="entry name" value="FAD/NAD(P)-binding domain"/>
    <property type="match status" value="1"/>
</dbReference>
<proteinExistence type="predicted"/>
<dbReference type="InterPro" id="IPR050407">
    <property type="entry name" value="Geranylgeranyl_reductase"/>
</dbReference>
<keyword evidence="3" id="KW-1185">Reference proteome</keyword>
<dbReference type="AlphaFoldDB" id="A0A518CH98"/>
<dbReference type="EC" id="1.-.-.-" evidence="2"/>
<dbReference type="PANTHER" id="PTHR42685:SF22">
    <property type="entry name" value="CONDITIONED MEDIUM FACTOR RECEPTOR 1"/>
    <property type="match status" value="1"/>
</dbReference>
<feature type="domain" description="FAD-binding" evidence="1">
    <location>
        <begin position="18"/>
        <end position="313"/>
    </location>
</feature>
<organism evidence="2 3">
    <name type="scientific">Polystyrenella longa</name>
    <dbReference type="NCBI Taxonomy" id="2528007"/>
    <lineage>
        <taxon>Bacteria</taxon>
        <taxon>Pseudomonadati</taxon>
        <taxon>Planctomycetota</taxon>
        <taxon>Planctomycetia</taxon>
        <taxon>Planctomycetales</taxon>
        <taxon>Planctomycetaceae</taxon>
        <taxon>Polystyrenella</taxon>
    </lineage>
</organism>
<dbReference type="GO" id="GO:0071949">
    <property type="term" value="F:FAD binding"/>
    <property type="evidence" value="ECO:0007669"/>
    <property type="project" value="InterPro"/>
</dbReference>
<protein>
    <submittedName>
        <fullName evidence="2">Oxidoreductase</fullName>
        <ecNumber evidence="2">1.-.-.-</ecNumber>
    </submittedName>
</protein>
<evidence type="ECO:0000313" key="3">
    <source>
        <dbReference type="Proteomes" id="UP000317178"/>
    </source>
</evidence>
<dbReference type="KEGG" id="plon:Pla110_03050"/>
<dbReference type="InterPro" id="IPR036188">
    <property type="entry name" value="FAD/NAD-bd_sf"/>
</dbReference>
<sequence length="397" mass="42840">MTIKNTLDISEAASTNWDVLIIGAGPAGALAALQLGKAGLKTLLIDRKSFPRYKVCGGCLNERTLSVVEQAGLMPLLKDAGAIPIQELQINSPRREVSVPLPHGVAFSRTRFDEILVTEAITKGTEFLSEVTARLEELTPLGDQRRVELQSTDRKTVIATARIVLVADGLANSSLKKYPQHKSLSTTASRLGLGGILMEPPTGYDAGSIHMAVSPAGYVGLTQLEDGSLNLAAALNAPVLKQANSTSGLIQQIIQEAHLPEINNLDSVDWSGTIALTRTTTVKALPRTLRCGDAAGYVEPFTGEGIASALCSGYLASTLVASRIDSWGTADEEEWSRLHRTEVQQRYQYCRWIARLSRYPRAVELALSTINWFPGLTRPIIKHLNEPLAPVLVDAPS</sequence>
<dbReference type="RefSeq" id="WP_197440429.1">
    <property type="nucleotide sequence ID" value="NZ_CP036281.1"/>
</dbReference>
<evidence type="ECO:0000313" key="2">
    <source>
        <dbReference type="EMBL" id="QDU78601.1"/>
    </source>
</evidence>
<dbReference type="PANTHER" id="PTHR42685">
    <property type="entry name" value="GERANYLGERANYL DIPHOSPHATE REDUCTASE"/>
    <property type="match status" value="1"/>
</dbReference>
<dbReference type="EMBL" id="CP036281">
    <property type="protein sequence ID" value="QDU78601.1"/>
    <property type="molecule type" value="Genomic_DNA"/>
</dbReference>
<evidence type="ECO:0000259" key="1">
    <source>
        <dbReference type="Pfam" id="PF01494"/>
    </source>
</evidence>
<reference evidence="2 3" key="1">
    <citation type="submission" date="2019-02" db="EMBL/GenBank/DDBJ databases">
        <title>Deep-cultivation of Planctomycetes and their phenomic and genomic characterization uncovers novel biology.</title>
        <authorList>
            <person name="Wiegand S."/>
            <person name="Jogler M."/>
            <person name="Boedeker C."/>
            <person name="Pinto D."/>
            <person name="Vollmers J."/>
            <person name="Rivas-Marin E."/>
            <person name="Kohn T."/>
            <person name="Peeters S.H."/>
            <person name="Heuer A."/>
            <person name="Rast P."/>
            <person name="Oberbeckmann S."/>
            <person name="Bunk B."/>
            <person name="Jeske O."/>
            <person name="Meyerdierks A."/>
            <person name="Storesund J.E."/>
            <person name="Kallscheuer N."/>
            <person name="Luecker S."/>
            <person name="Lage O.M."/>
            <person name="Pohl T."/>
            <person name="Merkel B.J."/>
            <person name="Hornburger P."/>
            <person name="Mueller R.-W."/>
            <person name="Bruemmer F."/>
            <person name="Labrenz M."/>
            <person name="Spormann A.M."/>
            <person name="Op den Camp H."/>
            <person name="Overmann J."/>
            <person name="Amann R."/>
            <person name="Jetten M.S.M."/>
            <person name="Mascher T."/>
            <person name="Medema M.H."/>
            <person name="Devos D.P."/>
            <person name="Kaster A.-K."/>
            <person name="Ovreas L."/>
            <person name="Rohde M."/>
            <person name="Galperin M.Y."/>
            <person name="Jogler C."/>
        </authorList>
    </citation>
    <scope>NUCLEOTIDE SEQUENCE [LARGE SCALE GENOMIC DNA]</scope>
    <source>
        <strain evidence="2 3">Pla110</strain>
    </source>
</reference>
<name>A0A518CH98_9PLAN</name>
<gene>
    <name evidence="2" type="ORF">Pla110_03050</name>
</gene>
<dbReference type="Pfam" id="PF01494">
    <property type="entry name" value="FAD_binding_3"/>
    <property type="match status" value="1"/>
</dbReference>